<keyword evidence="2" id="KW-1185">Reference proteome</keyword>
<proteinExistence type="predicted"/>
<protein>
    <submittedName>
        <fullName evidence="1">Uncharacterized protein</fullName>
    </submittedName>
</protein>
<gene>
    <name evidence="1" type="ORF">SAMN02746091_01914</name>
</gene>
<dbReference type="RefSeq" id="WP_073249301.1">
    <property type="nucleotide sequence ID" value="NZ_FQVG01000039.1"/>
</dbReference>
<organism evidence="1 2">
    <name type="scientific">Caloramator proteoclasticus DSM 10124</name>
    <dbReference type="NCBI Taxonomy" id="1121262"/>
    <lineage>
        <taxon>Bacteria</taxon>
        <taxon>Bacillati</taxon>
        <taxon>Bacillota</taxon>
        <taxon>Clostridia</taxon>
        <taxon>Eubacteriales</taxon>
        <taxon>Clostridiaceae</taxon>
        <taxon>Caloramator</taxon>
    </lineage>
</organism>
<reference evidence="2" key="1">
    <citation type="submission" date="2016-11" db="EMBL/GenBank/DDBJ databases">
        <authorList>
            <person name="Varghese N."/>
            <person name="Submissions S."/>
        </authorList>
    </citation>
    <scope>NUCLEOTIDE SEQUENCE [LARGE SCALE GENOMIC DNA]</scope>
    <source>
        <strain evidence="2">DSM 10124</strain>
    </source>
</reference>
<accession>A0A1M4ZGK5</accession>
<name>A0A1M4ZGK5_9CLOT</name>
<dbReference type="AlphaFoldDB" id="A0A1M4ZGK5"/>
<dbReference type="Proteomes" id="UP000184423">
    <property type="component" value="Unassembled WGS sequence"/>
</dbReference>
<evidence type="ECO:0000313" key="1">
    <source>
        <dbReference type="EMBL" id="SHF16927.1"/>
    </source>
</evidence>
<sequence length="60" mass="7448">MIDKQYGKYILACDFCFEEAHKKFDCFKDVVEYKKKKKWRTQKIKDEWTDVCPNCQRNIY</sequence>
<dbReference type="EMBL" id="FQVG01000039">
    <property type="protein sequence ID" value="SHF16927.1"/>
    <property type="molecule type" value="Genomic_DNA"/>
</dbReference>
<evidence type="ECO:0000313" key="2">
    <source>
        <dbReference type="Proteomes" id="UP000184423"/>
    </source>
</evidence>